<dbReference type="GO" id="GO:0030288">
    <property type="term" value="C:outer membrane-bounded periplasmic space"/>
    <property type="evidence" value="ECO:0007669"/>
    <property type="project" value="InterPro"/>
</dbReference>
<evidence type="ECO:0000313" key="9">
    <source>
        <dbReference type="EMBL" id="MHI24679.1"/>
    </source>
</evidence>
<dbReference type="InterPro" id="IPR050643">
    <property type="entry name" value="Periplasmic_pilus_chap"/>
</dbReference>
<comment type="caution">
    <text evidence="9">The sequence shown here is derived from an EMBL/GenBank/DDBJ whole genome shotgun (WGS) entry which is preliminary data.</text>
</comment>
<accession>A0A3K5RJL1</accession>
<name>A0A3K5RJL1_SALER</name>
<evidence type="ECO:0000256" key="6">
    <source>
        <dbReference type="SAM" id="SignalP"/>
    </source>
</evidence>
<feature type="domain" description="Pili assembly chaperone N-terminal" evidence="7">
    <location>
        <begin position="25"/>
        <end position="152"/>
    </location>
</feature>
<evidence type="ECO:0000256" key="5">
    <source>
        <dbReference type="ARBA" id="ARBA00023186"/>
    </source>
</evidence>
<feature type="signal peptide" evidence="6">
    <location>
        <begin position="1"/>
        <end position="20"/>
    </location>
</feature>
<dbReference type="InterPro" id="IPR013783">
    <property type="entry name" value="Ig-like_fold"/>
</dbReference>
<dbReference type="PANTHER" id="PTHR30251:SF0">
    <property type="entry name" value="FIMBRIAL CHAPERONE PROTEIN ELFD-RELATED"/>
    <property type="match status" value="1"/>
</dbReference>
<dbReference type="PRINTS" id="PR00969">
    <property type="entry name" value="CHAPERONPILI"/>
</dbReference>
<dbReference type="Proteomes" id="UP000885364">
    <property type="component" value="Unassembled WGS sequence"/>
</dbReference>
<dbReference type="Pfam" id="PF02753">
    <property type="entry name" value="PapD_C"/>
    <property type="match status" value="1"/>
</dbReference>
<evidence type="ECO:0000259" key="7">
    <source>
        <dbReference type="Pfam" id="PF00345"/>
    </source>
</evidence>
<comment type="similarity">
    <text evidence="2">Belongs to the periplasmic pilus chaperone family.</text>
</comment>
<feature type="chain" id="PRO_5030077931" evidence="6">
    <location>
        <begin position="21"/>
        <end position="241"/>
    </location>
</feature>
<dbReference type="InterPro" id="IPR008962">
    <property type="entry name" value="PapD-like_sf"/>
</dbReference>
<dbReference type="PANTHER" id="PTHR30251">
    <property type="entry name" value="PILUS ASSEMBLY CHAPERONE"/>
    <property type="match status" value="1"/>
</dbReference>
<evidence type="ECO:0000256" key="1">
    <source>
        <dbReference type="ARBA" id="ARBA00004418"/>
    </source>
</evidence>
<dbReference type="Pfam" id="PF00345">
    <property type="entry name" value="PapD_N"/>
    <property type="match status" value="1"/>
</dbReference>
<keyword evidence="4" id="KW-0574">Periplasm</keyword>
<dbReference type="AlphaFoldDB" id="A0A3K5RJL1"/>
<comment type="subcellular location">
    <subcellularLocation>
        <location evidence="1">Periplasm</location>
    </subcellularLocation>
</comment>
<dbReference type="InterPro" id="IPR016148">
    <property type="entry name" value="Pili_assmbl_chaperone_C"/>
</dbReference>
<organism evidence="9">
    <name type="scientific">Salmonella enterica</name>
    <name type="common">Salmonella choleraesuis</name>
    <dbReference type="NCBI Taxonomy" id="28901"/>
    <lineage>
        <taxon>Bacteria</taxon>
        <taxon>Pseudomonadati</taxon>
        <taxon>Pseudomonadota</taxon>
        <taxon>Gammaproteobacteria</taxon>
        <taxon>Enterobacterales</taxon>
        <taxon>Enterobacteriaceae</taxon>
        <taxon>Salmonella</taxon>
    </lineage>
</organism>
<reference evidence="9" key="1">
    <citation type="submission" date="2018-11" db="EMBL/GenBank/DDBJ databases">
        <authorList>
            <consortium name="PulseNet: The National Subtyping Network for Foodborne Disease Surveillance"/>
            <person name="Tarr C.L."/>
            <person name="Trees E."/>
            <person name="Katz L.S."/>
            <person name="Carleton-Romer H.A."/>
            <person name="Stroika S."/>
            <person name="Kucerova Z."/>
            <person name="Roache K.F."/>
            <person name="Sabol A.L."/>
            <person name="Besser J."/>
            <person name="Gerner-Smidt P."/>
        </authorList>
    </citation>
    <scope>NUCLEOTIDE SEQUENCE [LARGE SCALE GENOMIC DNA]</scope>
    <source>
        <strain evidence="9">PNUSAS059688</strain>
    </source>
</reference>
<dbReference type="InterPro" id="IPR016147">
    <property type="entry name" value="Pili_assmbl_chaperone_N"/>
</dbReference>
<proteinExistence type="inferred from homology"/>
<evidence type="ECO:0000256" key="2">
    <source>
        <dbReference type="ARBA" id="ARBA00007399"/>
    </source>
</evidence>
<dbReference type="SUPFAM" id="SSF49584">
    <property type="entry name" value="Periplasmic chaperone C-domain"/>
    <property type="match status" value="1"/>
</dbReference>
<dbReference type="SUPFAM" id="SSF49354">
    <property type="entry name" value="PapD-like"/>
    <property type="match status" value="1"/>
</dbReference>
<dbReference type="InterPro" id="IPR036316">
    <property type="entry name" value="Pili_assmbl_chap_C_dom_sf"/>
</dbReference>
<dbReference type="InterPro" id="IPR001829">
    <property type="entry name" value="Pili_assmbl_chaperone_bac"/>
</dbReference>
<evidence type="ECO:0000256" key="3">
    <source>
        <dbReference type="ARBA" id="ARBA00022729"/>
    </source>
</evidence>
<dbReference type="GO" id="GO:0071555">
    <property type="term" value="P:cell wall organization"/>
    <property type="evidence" value="ECO:0007669"/>
    <property type="project" value="InterPro"/>
</dbReference>
<evidence type="ECO:0000256" key="4">
    <source>
        <dbReference type="ARBA" id="ARBA00022764"/>
    </source>
</evidence>
<protein>
    <submittedName>
        <fullName evidence="9">Molecular chaperone</fullName>
    </submittedName>
</protein>
<evidence type="ECO:0000259" key="8">
    <source>
        <dbReference type="Pfam" id="PF02753"/>
    </source>
</evidence>
<dbReference type="Gene3D" id="2.60.40.10">
    <property type="entry name" value="Immunoglobulins"/>
    <property type="match status" value="2"/>
</dbReference>
<sequence>MKRFFYLVVLFVAYSVQVVAADGGFYLGQTRVVFPSDKRSVSLQVTNQDAKKDWLLRSWVSQYDDKNKSSIPFIITPPLYRLDGNNSIQLRINAVDVSKLPTDRESVFRINVMAIPPETATAAKPEKEGTATGSIQFALNSRIKLLFRPVALNSPEQAEKAWEKVAIRQQEGKIIFNNPTPYYITLTNIDVNGVGLKGEQADTMIAPEGELILPVSGKIQTLTFQTINDYGGLTKKKTVTF</sequence>
<keyword evidence="5" id="KW-0143">Chaperone</keyword>
<dbReference type="EMBL" id="ROVY01000150">
    <property type="protein sequence ID" value="MHI24679.1"/>
    <property type="molecule type" value="Genomic_DNA"/>
</dbReference>
<keyword evidence="3 6" id="KW-0732">Signal</keyword>
<gene>
    <name evidence="9" type="ORF">EEM47_23420</name>
</gene>
<feature type="domain" description="Pili assembly chaperone C-terminal" evidence="8">
    <location>
        <begin position="177"/>
        <end position="234"/>
    </location>
</feature>